<dbReference type="Proteomes" id="UP000199028">
    <property type="component" value="Unassembled WGS sequence"/>
</dbReference>
<dbReference type="OrthoDB" id="9787127at2"/>
<feature type="region of interest" description="Disordered" evidence="1">
    <location>
        <begin position="635"/>
        <end position="662"/>
    </location>
</feature>
<dbReference type="EMBL" id="FOFT01000012">
    <property type="protein sequence ID" value="SES36812.1"/>
    <property type="molecule type" value="Genomic_DNA"/>
</dbReference>
<keyword evidence="4" id="KW-1185">Reference proteome</keyword>
<name>A0A1H9WSA2_9PSEU</name>
<protein>
    <recommendedName>
        <fullName evidence="2">GmrSD restriction endonucleases N-terminal domain-containing protein</fullName>
    </recommendedName>
</protein>
<proteinExistence type="predicted"/>
<sequence>MPVDKTEREIGALVGQIERGEIKLPEIQRGYVWKPTQVAKLVESLYRGYPSGSLLFWQTNDAPQTRAVAIGNPVAQPAVIPLYLLDGQQRVTSLHRVLTDHPQAAIVFNIENEKFQNQSAATAKDPRWIKVFDVLKPGVDQWELVGRLHQLNPDLGPNDISKRLQRLATIPSHKFHMEVLRDFPYDEVTQIFVRVNSGGRPLRTSDLALATLSARWPGVLTKLEDEALYWTQRGYGDVDVTFLTRALTGAVLGRGLSAWSHARLVAATDDQLESGWATVQRGLRHLVPLLQNNLGASHSKLLPSMIVLLPLIVLLGERDDEQLDTASANGILYWFLLATIRNRYSGSTDTRLGQDIPAARTEAPVKQLLGNLGVVDAGMTVTPQDLVGRTVGSPFFFLSFLVAKEAGAKDWWDSIAISAAAEGSQRLEYHHVHPQATLKNHTAKYSKAEINDLANLAFISGKANRKISHRSPADYFPTLGDQELATHLIPLDSSLRDADAYRSFLATRRGLLANAMTSLLDQFKPAWLTSAAESVDPISGSVLEFARYDNPSGDGVLVATAHGAGADWSGRISAVDLDDVLAAAAAGVNGDLVVGGESVPVLVDDDLIEIPIGPFLVTGTASEWGKVLGREKDDAQPMANFAEPKPSSWEGERVPFPVTSVD</sequence>
<organism evidence="3 4">
    <name type="scientific">Lentzea flaviverrucosa</name>
    <dbReference type="NCBI Taxonomy" id="200379"/>
    <lineage>
        <taxon>Bacteria</taxon>
        <taxon>Bacillati</taxon>
        <taxon>Actinomycetota</taxon>
        <taxon>Actinomycetes</taxon>
        <taxon>Pseudonocardiales</taxon>
        <taxon>Pseudonocardiaceae</taxon>
        <taxon>Lentzea</taxon>
    </lineage>
</organism>
<evidence type="ECO:0000256" key="1">
    <source>
        <dbReference type="SAM" id="MobiDB-lite"/>
    </source>
</evidence>
<evidence type="ECO:0000259" key="2">
    <source>
        <dbReference type="Pfam" id="PF03235"/>
    </source>
</evidence>
<dbReference type="Pfam" id="PF03235">
    <property type="entry name" value="GmrSD_N"/>
    <property type="match status" value="1"/>
</dbReference>
<dbReference type="InterPro" id="IPR004919">
    <property type="entry name" value="GmrSD_N"/>
</dbReference>
<feature type="domain" description="GmrSD restriction endonucleases N-terminal" evidence="2">
    <location>
        <begin position="11"/>
        <end position="212"/>
    </location>
</feature>
<accession>A0A1H9WSA2</accession>
<dbReference type="PANTHER" id="PTHR37292:SF2">
    <property type="entry name" value="DUF262 DOMAIN-CONTAINING PROTEIN"/>
    <property type="match status" value="1"/>
</dbReference>
<dbReference type="RefSeq" id="WP_090069477.1">
    <property type="nucleotide sequence ID" value="NZ_FOFT01000012.1"/>
</dbReference>
<reference evidence="4" key="1">
    <citation type="submission" date="2016-10" db="EMBL/GenBank/DDBJ databases">
        <authorList>
            <person name="Varghese N."/>
            <person name="Submissions S."/>
        </authorList>
    </citation>
    <scope>NUCLEOTIDE SEQUENCE [LARGE SCALE GENOMIC DNA]</scope>
    <source>
        <strain evidence="4">CGMCC 4.578</strain>
    </source>
</reference>
<dbReference type="AlphaFoldDB" id="A0A1H9WSA2"/>
<evidence type="ECO:0000313" key="3">
    <source>
        <dbReference type="EMBL" id="SES36812.1"/>
    </source>
</evidence>
<dbReference type="PANTHER" id="PTHR37292">
    <property type="entry name" value="VNG6097C"/>
    <property type="match status" value="1"/>
</dbReference>
<evidence type="ECO:0000313" key="4">
    <source>
        <dbReference type="Proteomes" id="UP000199028"/>
    </source>
</evidence>
<gene>
    <name evidence="3" type="ORF">SAMN05216195_112185</name>
</gene>